<accession>A0A178XM03</accession>
<dbReference type="EMBL" id="LPUX01000065">
    <property type="protein sequence ID" value="OAP35833.1"/>
    <property type="molecule type" value="Genomic_DNA"/>
</dbReference>
<sequence length="82" mass="8934">MFRTLIAFSIVILLPNSGYAACASDDYLCQQAQSDLQRQDSQAAQQRTDQLNQQNGTSQYSGPSCYTTASGNQVCGYQQSTP</sequence>
<evidence type="ECO:0000313" key="3">
    <source>
        <dbReference type="EMBL" id="OAP35833.1"/>
    </source>
</evidence>
<proteinExistence type="predicted"/>
<feature type="region of interest" description="Disordered" evidence="1">
    <location>
        <begin position="38"/>
        <end position="82"/>
    </location>
</feature>
<gene>
    <name evidence="3" type="ORF">AU381_16760</name>
</gene>
<keyword evidence="2" id="KW-0732">Signal</keyword>
<name>A0A178XM03_9HYPH</name>
<dbReference type="RefSeq" id="WP_064244254.1">
    <property type="nucleotide sequence ID" value="NZ_LPUX01000065.1"/>
</dbReference>
<comment type="caution">
    <text evidence="3">The sequence shown here is derived from an EMBL/GenBank/DDBJ whole genome shotgun (WGS) entry which is preliminary data.</text>
</comment>
<evidence type="ECO:0000256" key="1">
    <source>
        <dbReference type="SAM" id="MobiDB-lite"/>
    </source>
</evidence>
<feature type="chain" id="PRO_5008097008" evidence="2">
    <location>
        <begin position="21"/>
        <end position="82"/>
    </location>
</feature>
<protein>
    <submittedName>
        <fullName evidence="3">Uncharacterized protein</fullName>
    </submittedName>
</protein>
<evidence type="ECO:0000313" key="4">
    <source>
        <dbReference type="Proteomes" id="UP000094025"/>
    </source>
</evidence>
<dbReference type="Proteomes" id="UP000094025">
    <property type="component" value="Unassembled WGS sequence"/>
</dbReference>
<feature type="signal peptide" evidence="2">
    <location>
        <begin position="1"/>
        <end position="20"/>
    </location>
</feature>
<keyword evidence="4" id="KW-1185">Reference proteome</keyword>
<dbReference type="AlphaFoldDB" id="A0A178XM03"/>
<organism evidence="3 4">
    <name type="scientific">Sinorhizobium glycinis</name>
    <dbReference type="NCBI Taxonomy" id="1472378"/>
    <lineage>
        <taxon>Bacteria</taxon>
        <taxon>Pseudomonadati</taxon>
        <taxon>Pseudomonadota</taxon>
        <taxon>Alphaproteobacteria</taxon>
        <taxon>Hyphomicrobiales</taxon>
        <taxon>Rhizobiaceae</taxon>
        <taxon>Sinorhizobium/Ensifer group</taxon>
        <taxon>Sinorhizobium</taxon>
    </lineage>
</organism>
<reference evidence="3 4" key="1">
    <citation type="journal article" date="2016" name="Int. J. Syst. Evol. Microbiol.">
        <title>Ensifer glycinis sp. nov., an novel rhizobial species associated with Glycine spp.</title>
        <authorList>
            <person name="Yan H."/>
            <person name="Yan J."/>
            <person name="Sui X.H."/>
            <person name="Wang E.T."/>
            <person name="Chen W.X."/>
            <person name="Zhang X.X."/>
            <person name="Chen W.F."/>
        </authorList>
    </citation>
    <scope>NUCLEOTIDE SEQUENCE [LARGE SCALE GENOMIC DNA]</scope>
    <source>
        <strain evidence="3 4">CCBAU 23380</strain>
    </source>
</reference>
<evidence type="ECO:0000256" key="2">
    <source>
        <dbReference type="SAM" id="SignalP"/>
    </source>
</evidence>